<gene>
    <name evidence="1" type="ORF">SDJN03_00629</name>
</gene>
<evidence type="ECO:0000313" key="1">
    <source>
        <dbReference type="EMBL" id="KAG6607287.1"/>
    </source>
</evidence>
<dbReference type="AlphaFoldDB" id="A0AAV6P6B1"/>
<keyword evidence="2" id="KW-1185">Reference proteome</keyword>
<dbReference type="Proteomes" id="UP000685013">
    <property type="component" value="Chromosome 1"/>
</dbReference>
<evidence type="ECO:0000313" key="2">
    <source>
        <dbReference type="Proteomes" id="UP000685013"/>
    </source>
</evidence>
<name>A0AAV6P6B1_9ROSI</name>
<reference evidence="1 2" key="1">
    <citation type="journal article" date="2021" name="Hortic Res">
        <title>The domestication of Cucurbita argyrosperma as revealed by the genome of its wild relative.</title>
        <authorList>
            <person name="Barrera-Redondo J."/>
            <person name="Sanchez-de la Vega G."/>
            <person name="Aguirre-Liguori J.A."/>
            <person name="Castellanos-Morales G."/>
            <person name="Gutierrez-Guerrero Y.T."/>
            <person name="Aguirre-Dugua X."/>
            <person name="Aguirre-Planter E."/>
            <person name="Tenaillon M.I."/>
            <person name="Lira-Saade R."/>
            <person name="Eguiarte L.E."/>
        </authorList>
    </citation>
    <scope>NUCLEOTIDE SEQUENCE [LARGE SCALE GENOMIC DNA]</scope>
    <source>
        <strain evidence="1">JBR-2021</strain>
    </source>
</reference>
<sequence>MDSVLLEPILFPWLLPYTKMVFGDEVLWQSFNSTCFLGEADYQNSESSVARFIKSSLFEVVTTTEFSATFSISTQLGFGVASLSSLFVGGGGLFSFVNATKDWGERNSVEAGGLTKRKGKEARLERRGAKAALLSRLLRRAAGKATRISCGFLCSHVRVRGLIHPPIRLLVKIRSYARGHK</sequence>
<dbReference type="EMBL" id="JAGKQH010000001">
    <property type="protein sequence ID" value="KAG6607287.1"/>
    <property type="molecule type" value="Genomic_DNA"/>
</dbReference>
<organism evidence="1 2">
    <name type="scientific">Cucurbita argyrosperma subsp. sororia</name>
    <dbReference type="NCBI Taxonomy" id="37648"/>
    <lineage>
        <taxon>Eukaryota</taxon>
        <taxon>Viridiplantae</taxon>
        <taxon>Streptophyta</taxon>
        <taxon>Embryophyta</taxon>
        <taxon>Tracheophyta</taxon>
        <taxon>Spermatophyta</taxon>
        <taxon>Magnoliopsida</taxon>
        <taxon>eudicotyledons</taxon>
        <taxon>Gunneridae</taxon>
        <taxon>Pentapetalae</taxon>
        <taxon>rosids</taxon>
        <taxon>fabids</taxon>
        <taxon>Cucurbitales</taxon>
        <taxon>Cucurbitaceae</taxon>
        <taxon>Cucurbiteae</taxon>
        <taxon>Cucurbita</taxon>
    </lineage>
</organism>
<feature type="non-terminal residue" evidence="1">
    <location>
        <position position="1"/>
    </location>
</feature>
<protein>
    <submittedName>
        <fullName evidence="1">Uncharacterized protein</fullName>
    </submittedName>
</protein>
<accession>A0AAV6P6B1</accession>
<proteinExistence type="predicted"/>
<comment type="caution">
    <text evidence="1">The sequence shown here is derived from an EMBL/GenBank/DDBJ whole genome shotgun (WGS) entry which is preliminary data.</text>
</comment>